<dbReference type="GO" id="GO:0008270">
    <property type="term" value="F:zinc ion binding"/>
    <property type="evidence" value="ECO:0007669"/>
    <property type="project" value="UniProtKB-KW"/>
</dbReference>
<evidence type="ECO:0000256" key="11">
    <source>
        <dbReference type="SAM" id="MobiDB-lite"/>
    </source>
</evidence>
<evidence type="ECO:0000313" key="13">
    <source>
        <dbReference type="EMBL" id="CAE6430153.1"/>
    </source>
</evidence>
<organism evidence="13 14">
    <name type="scientific">Rhizoctonia solani</name>
    <dbReference type="NCBI Taxonomy" id="456999"/>
    <lineage>
        <taxon>Eukaryota</taxon>
        <taxon>Fungi</taxon>
        <taxon>Dikarya</taxon>
        <taxon>Basidiomycota</taxon>
        <taxon>Agaricomycotina</taxon>
        <taxon>Agaricomycetes</taxon>
        <taxon>Cantharellales</taxon>
        <taxon>Ceratobasidiaceae</taxon>
        <taxon>Rhizoctonia</taxon>
    </lineage>
</organism>
<keyword evidence="7" id="KW-0804">Transcription</keyword>
<evidence type="ECO:0000256" key="5">
    <source>
        <dbReference type="ARBA" id="ARBA00022833"/>
    </source>
</evidence>
<feature type="compositionally biased region" description="Polar residues" evidence="11">
    <location>
        <begin position="270"/>
        <end position="287"/>
    </location>
</feature>
<protein>
    <recommendedName>
        <fullName evidence="12">C2H2-type domain-containing protein</fullName>
    </recommendedName>
</protein>
<keyword evidence="2" id="KW-0479">Metal-binding</keyword>
<comment type="subcellular location">
    <subcellularLocation>
        <location evidence="1">Nucleus</location>
    </subcellularLocation>
</comment>
<evidence type="ECO:0000256" key="3">
    <source>
        <dbReference type="ARBA" id="ARBA00022737"/>
    </source>
</evidence>
<evidence type="ECO:0000256" key="10">
    <source>
        <dbReference type="PROSITE-ProRule" id="PRU00042"/>
    </source>
</evidence>
<dbReference type="PANTHER" id="PTHR23233:SF84">
    <property type="entry name" value="FI23031P1"/>
    <property type="match status" value="1"/>
</dbReference>
<evidence type="ECO:0000256" key="1">
    <source>
        <dbReference type="ARBA" id="ARBA00004123"/>
    </source>
</evidence>
<dbReference type="InterPro" id="IPR036236">
    <property type="entry name" value="Znf_C2H2_sf"/>
</dbReference>
<dbReference type="InterPro" id="IPR051565">
    <property type="entry name" value="Sal_C2H2-zinc-finger"/>
</dbReference>
<dbReference type="Pfam" id="PF00096">
    <property type="entry name" value="zf-C2H2"/>
    <property type="match status" value="2"/>
</dbReference>
<dbReference type="PROSITE" id="PS00028">
    <property type="entry name" value="ZINC_FINGER_C2H2_1"/>
    <property type="match status" value="2"/>
</dbReference>
<keyword evidence="4 10" id="KW-0863">Zinc-finger</keyword>
<feature type="region of interest" description="Disordered" evidence="11">
    <location>
        <begin position="1"/>
        <end position="45"/>
    </location>
</feature>
<evidence type="ECO:0000256" key="2">
    <source>
        <dbReference type="ARBA" id="ARBA00022723"/>
    </source>
</evidence>
<name>A0A8H3ANE0_9AGAM</name>
<dbReference type="Gene3D" id="3.30.160.60">
    <property type="entry name" value="Classic Zinc Finger"/>
    <property type="match status" value="2"/>
</dbReference>
<dbReference type="Proteomes" id="UP000663826">
    <property type="component" value="Unassembled WGS sequence"/>
</dbReference>
<evidence type="ECO:0000256" key="7">
    <source>
        <dbReference type="ARBA" id="ARBA00023163"/>
    </source>
</evidence>
<evidence type="ECO:0000256" key="4">
    <source>
        <dbReference type="ARBA" id="ARBA00022771"/>
    </source>
</evidence>
<feature type="region of interest" description="Disordered" evidence="11">
    <location>
        <begin position="74"/>
        <end position="112"/>
    </location>
</feature>
<comment type="caution">
    <text evidence="13">The sequence shown here is derived from an EMBL/GenBank/DDBJ whole genome shotgun (WGS) entry which is preliminary data.</text>
</comment>
<dbReference type="GO" id="GO:0005634">
    <property type="term" value="C:nucleus"/>
    <property type="evidence" value="ECO:0007669"/>
    <property type="project" value="UniProtKB-SubCell"/>
</dbReference>
<dbReference type="PANTHER" id="PTHR23233">
    <property type="entry name" value="SAL-LIKE PROTEIN"/>
    <property type="match status" value="1"/>
</dbReference>
<dbReference type="FunFam" id="3.30.160.60:FF:000100">
    <property type="entry name" value="Zinc finger 45-like"/>
    <property type="match status" value="1"/>
</dbReference>
<dbReference type="GO" id="GO:0000978">
    <property type="term" value="F:RNA polymerase II cis-regulatory region sequence-specific DNA binding"/>
    <property type="evidence" value="ECO:0007669"/>
    <property type="project" value="TreeGrafter"/>
</dbReference>
<keyword evidence="5" id="KW-0862">Zinc</keyword>
<evidence type="ECO:0000256" key="8">
    <source>
        <dbReference type="ARBA" id="ARBA00023242"/>
    </source>
</evidence>
<sequence length="436" mass="47889">MSSVKLEVVESKPSIGSAPSDCSDLAPAGANTKQSDSEPPTPKNFSLALPKLIKEEDDDDPINYIATLFDSLTFDKSDDSDESDCSSKSDCSGEFARSDDSDSDSQCDDPPSKDVGDKNFFYASGRLHYYDKDRRVYSEEGTVVYSPLFDFALLDTFVIEGVPYWFGLDGLLSFDTDGAPYTVYTWHNEPGSVDLGDFLGSQTSSNDFVTSQPDLGTELYHSPSPSMGFSGSGQFYSTPMGKTEVFSPNVNPNSLQQSFQGGPKPLVWSPSDSEQKSPIVSSASRESSMGPPLFPEPQPGFISGIPIISKWQNEMAQAQRSATTARPVRKPSKDERRRCPVCGKMFRRPSSLEDHLNVHSGDKPHVCPFKGCNTGFATKSNMKRHFLTHRVGALENYGTGMIHQPDVVYKLDGTKPKKAAPYNSKAHHTLRFRISN</sequence>
<comment type="similarity">
    <text evidence="9">Belongs to the sal C2H2-type zinc-finger protein family.</text>
</comment>
<evidence type="ECO:0000256" key="9">
    <source>
        <dbReference type="ARBA" id="ARBA00038474"/>
    </source>
</evidence>
<accession>A0A8H3ANE0</accession>
<dbReference type="GO" id="GO:0000981">
    <property type="term" value="F:DNA-binding transcription factor activity, RNA polymerase II-specific"/>
    <property type="evidence" value="ECO:0007669"/>
    <property type="project" value="TreeGrafter"/>
</dbReference>
<proteinExistence type="inferred from homology"/>
<feature type="region of interest" description="Disordered" evidence="11">
    <location>
        <begin position="247"/>
        <end position="292"/>
    </location>
</feature>
<dbReference type="SUPFAM" id="SSF57667">
    <property type="entry name" value="beta-beta-alpha zinc fingers"/>
    <property type="match status" value="1"/>
</dbReference>
<evidence type="ECO:0000313" key="14">
    <source>
        <dbReference type="Proteomes" id="UP000663826"/>
    </source>
</evidence>
<keyword evidence="3" id="KW-0677">Repeat</keyword>
<evidence type="ECO:0000259" key="12">
    <source>
        <dbReference type="PROSITE" id="PS50157"/>
    </source>
</evidence>
<keyword evidence="6" id="KW-0805">Transcription regulation</keyword>
<reference evidence="13" key="1">
    <citation type="submission" date="2021-01" db="EMBL/GenBank/DDBJ databases">
        <authorList>
            <person name="Kaushik A."/>
        </authorList>
    </citation>
    <scope>NUCLEOTIDE SEQUENCE</scope>
    <source>
        <strain evidence="13">AG1-1B</strain>
    </source>
</reference>
<evidence type="ECO:0000256" key="6">
    <source>
        <dbReference type="ARBA" id="ARBA00023015"/>
    </source>
</evidence>
<feature type="compositionally biased region" description="Polar residues" evidence="11">
    <location>
        <begin position="247"/>
        <end position="260"/>
    </location>
</feature>
<gene>
    <name evidence="13" type="ORF">RDB_LOCUS59042</name>
</gene>
<dbReference type="SMART" id="SM00355">
    <property type="entry name" value="ZnF_C2H2"/>
    <property type="match status" value="2"/>
</dbReference>
<dbReference type="EMBL" id="CAJMWQ010001033">
    <property type="protein sequence ID" value="CAE6430153.1"/>
    <property type="molecule type" value="Genomic_DNA"/>
</dbReference>
<dbReference type="AlphaFoldDB" id="A0A8H3ANE0"/>
<feature type="domain" description="C2H2-type" evidence="12">
    <location>
        <begin position="337"/>
        <end position="364"/>
    </location>
</feature>
<dbReference type="InterPro" id="IPR013087">
    <property type="entry name" value="Znf_C2H2_type"/>
</dbReference>
<dbReference type="PROSITE" id="PS50157">
    <property type="entry name" value="ZINC_FINGER_C2H2_2"/>
    <property type="match status" value="1"/>
</dbReference>
<keyword evidence="8" id="KW-0539">Nucleus</keyword>